<name>A0A2N9JKV5_9ACTN</name>
<dbReference type="OrthoDB" id="26212at2"/>
<dbReference type="KEGG" id="mgg:MPLG2_3171"/>
<feature type="domain" description="Helix-turn-helix" evidence="1">
    <location>
        <begin position="76"/>
        <end position="126"/>
    </location>
</feature>
<accession>A0A2N9JKV5</accession>
<evidence type="ECO:0000313" key="2">
    <source>
        <dbReference type="EMBL" id="SPD88201.1"/>
    </source>
</evidence>
<dbReference type="RefSeq" id="WP_105186759.1">
    <property type="nucleotide sequence ID" value="NZ_BAAAGO010000044.1"/>
</dbReference>
<dbReference type="SUPFAM" id="SSF46955">
    <property type="entry name" value="Putative DNA-binding domain"/>
    <property type="match status" value="1"/>
</dbReference>
<reference evidence="2 3" key="1">
    <citation type="submission" date="2018-02" db="EMBL/GenBank/DDBJ databases">
        <authorList>
            <person name="Cohen D.B."/>
            <person name="Kent A.D."/>
        </authorList>
    </citation>
    <scope>NUCLEOTIDE SEQUENCE [LARGE SCALE GENOMIC DNA]</scope>
    <source>
        <strain evidence="2">1</strain>
    </source>
</reference>
<dbReference type="EMBL" id="LT985188">
    <property type="protein sequence ID" value="SPD88201.1"/>
    <property type="molecule type" value="Genomic_DNA"/>
</dbReference>
<dbReference type="Proteomes" id="UP000238164">
    <property type="component" value="Chromosome 1"/>
</dbReference>
<proteinExistence type="predicted"/>
<dbReference type="AlphaFoldDB" id="A0A2N9JKV5"/>
<dbReference type="GO" id="GO:0003677">
    <property type="term" value="F:DNA binding"/>
    <property type="evidence" value="ECO:0007669"/>
    <property type="project" value="InterPro"/>
</dbReference>
<dbReference type="Gene3D" id="1.10.1660.10">
    <property type="match status" value="1"/>
</dbReference>
<dbReference type="InterPro" id="IPR041657">
    <property type="entry name" value="HTH_17"/>
</dbReference>
<dbReference type="InterPro" id="IPR009061">
    <property type="entry name" value="DNA-bd_dom_put_sf"/>
</dbReference>
<dbReference type="InterPro" id="IPR010093">
    <property type="entry name" value="SinI_DNA-bd"/>
</dbReference>
<dbReference type="NCBIfam" id="TIGR01764">
    <property type="entry name" value="excise"/>
    <property type="match status" value="1"/>
</dbReference>
<organism evidence="2 3">
    <name type="scientific">Micropruina glycogenica</name>
    <dbReference type="NCBI Taxonomy" id="75385"/>
    <lineage>
        <taxon>Bacteria</taxon>
        <taxon>Bacillati</taxon>
        <taxon>Actinomycetota</taxon>
        <taxon>Actinomycetes</taxon>
        <taxon>Propionibacteriales</taxon>
        <taxon>Nocardioidaceae</taxon>
        <taxon>Micropruina</taxon>
    </lineage>
</organism>
<dbReference type="Pfam" id="PF12728">
    <property type="entry name" value="HTH_17"/>
    <property type="match status" value="1"/>
</dbReference>
<protein>
    <submittedName>
        <fullName evidence="2">Excisionase</fullName>
    </submittedName>
</protein>
<gene>
    <name evidence="2" type="ORF">MPLG2_3171</name>
</gene>
<keyword evidence="3" id="KW-1185">Reference proteome</keyword>
<evidence type="ECO:0000259" key="1">
    <source>
        <dbReference type="Pfam" id="PF12728"/>
    </source>
</evidence>
<evidence type="ECO:0000313" key="3">
    <source>
        <dbReference type="Proteomes" id="UP000238164"/>
    </source>
</evidence>
<sequence>MSTQASESTTVLPPADMEAMLDLSRFLEHVSEPAALLGPDGQTVPLPMEAYKVLVKVVASMRAGKAITIAPLDQQLTTQEAANFLGISRPTLVKLLDQGEISFERPASGRHRRVRLDDVLDYQRRKRASRRATLDELTEQAAAAGLYEEVPDYAEALQAARTRQAG</sequence>